<name>A0A165Y232_9AGAM</name>
<keyword evidence="1 2" id="KW-0694">RNA-binding</keyword>
<dbReference type="SUPFAM" id="SSF54768">
    <property type="entry name" value="dsRNA-binding domain-like"/>
    <property type="match status" value="1"/>
</dbReference>
<feature type="region of interest" description="Disordered" evidence="3">
    <location>
        <begin position="361"/>
        <end position="382"/>
    </location>
</feature>
<dbReference type="STRING" id="1314776.A0A165Y232"/>
<dbReference type="InterPro" id="IPR000999">
    <property type="entry name" value="RNase_III_dom"/>
</dbReference>
<evidence type="ECO:0000313" key="6">
    <source>
        <dbReference type="EMBL" id="KZT32796.1"/>
    </source>
</evidence>
<evidence type="ECO:0000313" key="7">
    <source>
        <dbReference type="Proteomes" id="UP000076798"/>
    </source>
</evidence>
<evidence type="ECO:0000259" key="5">
    <source>
        <dbReference type="PROSITE" id="PS50142"/>
    </source>
</evidence>
<feature type="compositionally biased region" description="Polar residues" evidence="3">
    <location>
        <begin position="262"/>
        <end position="276"/>
    </location>
</feature>
<dbReference type="CDD" id="cd00593">
    <property type="entry name" value="RIBOc"/>
    <property type="match status" value="1"/>
</dbReference>
<accession>A0A165Y232</accession>
<evidence type="ECO:0000259" key="4">
    <source>
        <dbReference type="PROSITE" id="PS50137"/>
    </source>
</evidence>
<proteinExistence type="predicted"/>
<dbReference type="Gene3D" id="1.10.1520.10">
    <property type="entry name" value="Ribonuclease III domain"/>
    <property type="match status" value="1"/>
</dbReference>
<keyword evidence="7" id="KW-1185">Reference proteome</keyword>
<dbReference type="SMART" id="SM00535">
    <property type="entry name" value="RIBOc"/>
    <property type="match status" value="1"/>
</dbReference>
<feature type="domain" description="RNase III" evidence="5">
    <location>
        <begin position="1"/>
        <end position="130"/>
    </location>
</feature>
<evidence type="ECO:0000256" key="2">
    <source>
        <dbReference type="PROSITE-ProRule" id="PRU00266"/>
    </source>
</evidence>
<dbReference type="Proteomes" id="UP000076798">
    <property type="component" value="Unassembled WGS sequence"/>
</dbReference>
<evidence type="ECO:0000256" key="3">
    <source>
        <dbReference type="SAM" id="MobiDB-lite"/>
    </source>
</evidence>
<dbReference type="InterPro" id="IPR014720">
    <property type="entry name" value="dsRBD_dom"/>
</dbReference>
<reference evidence="6 7" key="1">
    <citation type="journal article" date="2016" name="Mol. Biol. Evol.">
        <title>Comparative Genomics of Early-Diverging Mushroom-Forming Fungi Provides Insights into the Origins of Lignocellulose Decay Capabilities.</title>
        <authorList>
            <person name="Nagy L.G."/>
            <person name="Riley R."/>
            <person name="Tritt A."/>
            <person name="Adam C."/>
            <person name="Daum C."/>
            <person name="Floudas D."/>
            <person name="Sun H."/>
            <person name="Yadav J.S."/>
            <person name="Pangilinan J."/>
            <person name="Larsson K.H."/>
            <person name="Matsuura K."/>
            <person name="Barry K."/>
            <person name="Labutti K."/>
            <person name="Kuo R."/>
            <person name="Ohm R.A."/>
            <person name="Bhattacharya S.S."/>
            <person name="Shirouzu T."/>
            <person name="Yoshinaga Y."/>
            <person name="Martin F.M."/>
            <person name="Grigoriev I.V."/>
            <person name="Hibbett D.S."/>
        </authorList>
    </citation>
    <scope>NUCLEOTIDE SEQUENCE [LARGE SCALE GENOMIC DNA]</scope>
    <source>
        <strain evidence="6 7">HHB10207 ss-3</strain>
    </source>
</reference>
<protein>
    <submittedName>
        <fullName evidence="6">Uncharacterized protein</fullName>
    </submittedName>
</protein>
<dbReference type="PROSITE" id="PS50137">
    <property type="entry name" value="DS_RBD"/>
    <property type="match status" value="1"/>
</dbReference>
<dbReference type="Pfam" id="PF00035">
    <property type="entry name" value="dsrm"/>
    <property type="match status" value="1"/>
</dbReference>
<feature type="domain" description="DRBM" evidence="4">
    <location>
        <begin position="383"/>
        <end position="450"/>
    </location>
</feature>
<organism evidence="6 7">
    <name type="scientific">Sistotremastrum suecicum HHB10207 ss-3</name>
    <dbReference type="NCBI Taxonomy" id="1314776"/>
    <lineage>
        <taxon>Eukaryota</taxon>
        <taxon>Fungi</taxon>
        <taxon>Dikarya</taxon>
        <taxon>Basidiomycota</taxon>
        <taxon>Agaricomycotina</taxon>
        <taxon>Agaricomycetes</taxon>
        <taxon>Sistotremastrales</taxon>
        <taxon>Sistotremastraceae</taxon>
        <taxon>Sistotremastrum</taxon>
    </lineage>
</organism>
<dbReference type="SUPFAM" id="SSF69065">
    <property type="entry name" value="RNase III domain-like"/>
    <property type="match status" value="1"/>
</dbReference>
<gene>
    <name evidence="6" type="ORF">SISSUDRAFT_1066652</name>
</gene>
<sequence>MALSASLPPAPALPQNLIDQVFTHRSLLGLAATATEYDVGGKDNEALAFLGSAIIEMIAALFVCEAFPDSRRSILTPKRAQLIELKQVSQWAIGYRFHERIAAVAPSVLNIQSSPKMQSQVFQAYVGAVYKSELTDVEGFRKAKEWLYDLLALPLYNNNDDSTDSSSDPSDPPPDSDDESDTECASSSDTKKTTTGRSTPTAIPITAISPPESESSSSSSSEDDSSPPVENHLRSLSEESTDNDSSTEDESSDDALQDPQVYVSTSPARSPMSTYSGLAPEDSISVVGLQPQVPLSAPETFLPAPVVSPDPELTTVVDQSDHTVEPALPGAEIDPGVTEVDDALVPPTVVLPVVPEPTAILASSSSASSTSSSSASSGSNNGNTVGILNELHSRKKLVLSWASDINQGTDHSPKWYSTLIVDGKTYYGTNDTKKKARADAAASALAEVETDRL</sequence>
<dbReference type="InterPro" id="IPR036389">
    <property type="entry name" value="RNase_III_sf"/>
</dbReference>
<evidence type="ECO:0000256" key="1">
    <source>
        <dbReference type="ARBA" id="ARBA00022884"/>
    </source>
</evidence>
<dbReference type="EMBL" id="KV428294">
    <property type="protein sequence ID" value="KZT32796.1"/>
    <property type="molecule type" value="Genomic_DNA"/>
</dbReference>
<dbReference type="AlphaFoldDB" id="A0A165Y232"/>
<dbReference type="OrthoDB" id="2392202at2759"/>
<dbReference type="PROSITE" id="PS50142">
    <property type="entry name" value="RNASE_3_2"/>
    <property type="match status" value="1"/>
</dbReference>
<feature type="region of interest" description="Disordered" evidence="3">
    <location>
        <begin position="159"/>
        <end position="279"/>
    </location>
</feature>
<dbReference type="GO" id="GO:0006396">
    <property type="term" value="P:RNA processing"/>
    <property type="evidence" value="ECO:0007669"/>
    <property type="project" value="InterPro"/>
</dbReference>
<feature type="compositionally biased region" description="Acidic residues" evidence="3">
    <location>
        <begin position="239"/>
        <end position="256"/>
    </location>
</feature>
<dbReference type="Gene3D" id="3.30.160.20">
    <property type="match status" value="1"/>
</dbReference>
<dbReference type="GO" id="GO:0003723">
    <property type="term" value="F:RNA binding"/>
    <property type="evidence" value="ECO:0007669"/>
    <property type="project" value="UniProtKB-UniRule"/>
</dbReference>
<dbReference type="GO" id="GO:0004525">
    <property type="term" value="F:ribonuclease III activity"/>
    <property type="evidence" value="ECO:0007669"/>
    <property type="project" value="InterPro"/>
</dbReference>
<dbReference type="Pfam" id="PF00636">
    <property type="entry name" value="Ribonuclease_3"/>
    <property type="match status" value="1"/>
</dbReference>
<feature type="compositionally biased region" description="Low complexity" evidence="3">
    <location>
        <begin position="193"/>
        <end position="220"/>
    </location>
</feature>